<evidence type="ECO:0000313" key="4">
    <source>
        <dbReference type="Proteomes" id="UP000215861"/>
    </source>
</evidence>
<dbReference type="OrthoDB" id="6730090at2"/>
<feature type="chain" id="PRO_5012221691" evidence="1">
    <location>
        <begin position="28"/>
        <end position="751"/>
    </location>
</feature>
<name>A0A267AF75_PSEFR</name>
<sequence length="751" mass="82115">MYTHKIPFQLHILAACIVTAFSSQALAEVKISYGTPEGFSAVEMDNTANYVATYNGKTLPGFISYSLSKNALVFDARQYADNGIDTEDRRVIEDVLSKIDYKQCKDGCDLRVAEHYVTLDKTRRTLKIRTTREDFLAPDTSWGLINNQSLDMRGSSESYSAFNLNGNTWFGLPGRSFGYMNWYANRSQNRGQSSRDQGISSYYLQKNFADTYVRAGKQNSIDYGSGSVSTVLSPSFDQFITLGSQEYMRSDRDVGSLVLFSTAEGNYEFYRNGRLILKRPAILGRNEVSFADLPGGYYPVEIRLVDRNGNLINEQTQDINNLNFGGANSWRVTAGQDMDEGGQLLEGAISRNMSQFYLNAAAVSGEDSDWASEVNVTRPSSFGTLSLDPTVGVLSGENGTGGYFNLNMNDPVLGNLMLSRYQNTDVSRFYYGTPSSSLAYSRNIAGVTLGYNYRDYGRGETQQLEARWNYKPNGLWSTFGLGVQKANGMPGDSDYTLYLNMTWMLDKSQASVRAAQYGGKTQLSGDYRQDYDDNFGTTSTGVTVNRIDSSNSFNAYGSRAGTRGDASLNLGHSDAASNLDFNYRGMVAANQDGIALGRYSHGGSAMLLKTPALGETPYGFKVEGHPVAGNGTYAVPLNQYSDVPFARVSSDSDNMDMNIEVPANIVRAHPGQVYNAKAKVDINMVYSGILVDAAGKPVGGIIHETGDTAYANGLFSISSKAVLANISVDGAGGRYTCDLTKPVQPSHYLCK</sequence>
<organism evidence="3 4">
    <name type="scientific">Pseudomonas fragi</name>
    <dbReference type="NCBI Taxonomy" id="296"/>
    <lineage>
        <taxon>Bacteria</taxon>
        <taxon>Pseudomonadati</taxon>
        <taxon>Pseudomonadota</taxon>
        <taxon>Gammaproteobacteria</taxon>
        <taxon>Pseudomonadales</taxon>
        <taxon>Pseudomonadaceae</taxon>
        <taxon>Pseudomonas</taxon>
    </lineage>
</organism>
<proteinExistence type="predicted"/>
<dbReference type="PROSITE" id="PS51257">
    <property type="entry name" value="PROKAR_LIPOPROTEIN"/>
    <property type="match status" value="1"/>
</dbReference>
<evidence type="ECO:0000256" key="1">
    <source>
        <dbReference type="SAM" id="SignalP"/>
    </source>
</evidence>
<dbReference type="InterPro" id="IPR032636">
    <property type="entry name" value="Pilus_assem_E-set-like_dom"/>
</dbReference>
<dbReference type="EMBL" id="NQKQ01000012">
    <property type="protein sequence ID" value="PAA11305.1"/>
    <property type="molecule type" value="Genomic_DNA"/>
</dbReference>
<evidence type="ECO:0000313" key="3">
    <source>
        <dbReference type="EMBL" id="PAA11305.1"/>
    </source>
</evidence>
<accession>A0A267AF75</accession>
<feature type="domain" description="Pilus assembly protein E-set like" evidence="2">
    <location>
        <begin position="257"/>
        <end position="321"/>
    </location>
</feature>
<reference evidence="3 4" key="1">
    <citation type="submission" date="2017-08" db="EMBL/GenBank/DDBJ databases">
        <title>Genomic and metabolic characterisation of spoilage-associated Pseudomonas species.</title>
        <authorList>
            <person name="Stanborough T."/>
            <person name="Fegan N."/>
            <person name="Powell S.M."/>
            <person name="Singh T."/>
            <person name="Tamplin M.L."/>
            <person name="Chandry P.S."/>
        </authorList>
    </citation>
    <scope>NUCLEOTIDE SEQUENCE [LARGE SCALE GENOMIC DNA]</scope>
    <source>
        <strain evidence="3 4">F1801</strain>
    </source>
</reference>
<dbReference type="AlphaFoldDB" id="A0A267AF75"/>
<dbReference type="Proteomes" id="UP000215861">
    <property type="component" value="Unassembled WGS sequence"/>
</dbReference>
<keyword evidence="1" id="KW-0732">Signal</keyword>
<gene>
    <name evidence="3" type="ORF">CJU81_12935</name>
</gene>
<feature type="signal peptide" evidence="1">
    <location>
        <begin position="1"/>
        <end position="27"/>
    </location>
</feature>
<protein>
    <submittedName>
        <fullName evidence="3">Fimbrial protein</fullName>
    </submittedName>
</protein>
<dbReference type="Pfam" id="PF16967">
    <property type="entry name" value="TcfC"/>
    <property type="match status" value="1"/>
</dbReference>
<comment type="caution">
    <text evidence="3">The sequence shown here is derived from an EMBL/GenBank/DDBJ whole genome shotgun (WGS) entry which is preliminary data.</text>
</comment>
<evidence type="ECO:0000259" key="2">
    <source>
        <dbReference type="Pfam" id="PF16967"/>
    </source>
</evidence>